<evidence type="ECO:0000256" key="4">
    <source>
        <dbReference type="ARBA" id="ARBA00029447"/>
    </source>
</evidence>
<dbReference type="PROSITE" id="PS50111">
    <property type="entry name" value="CHEMOTAXIS_TRANSDUC_2"/>
    <property type="match status" value="1"/>
</dbReference>
<keyword evidence="1" id="KW-0488">Methylation</keyword>
<dbReference type="Pfam" id="PF00672">
    <property type="entry name" value="HAMP"/>
    <property type="match status" value="1"/>
</dbReference>
<dbReference type="PANTHER" id="PTHR43531">
    <property type="entry name" value="PROTEIN ICFG"/>
    <property type="match status" value="1"/>
</dbReference>
<dbReference type="SMART" id="SM00304">
    <property type="entry name" value="HAMP"/>
    <property type="match status" value="1"/>
</dbReference>
<feature type="transmembrane region" description="Helical" evidence="7">
    <location>
        <begin position="12"/>
        <end position="32"/>
    </location>
</feature>
<dbReference type="InterPro" id="IPR004089">
    <property type="entry name" value="MCPsignal_dom"/>
</dbReference>
<evidence type="ECO:0000259" key="9">
    <source>
        <dbReference type="PROSITE" id="PS50885"/>
    </source>
</evidence>
<evidence type="ECO:0000256" key="2">
    <source>
        <dbReference type="ARBA" id="ARBA00022500"/>
    </source>
</evidence>
<comment type="similarity">
    <text evidence="4">Belongs to the methyl-accepting chemotaxis (MCP) protein family.</text>
</comment>
<dbReference type="CDD" id="cd11386">
    <property type="entry name" value="MCP_signal"/>
    <property type="match status" value="1"/>
</dbReference>
<name>A0ABY8GBV0_9GAMM</name>
<dbReference type="PROSITE" id="PS50885">
    <property type="entry name" value="HAMP"/>
    <property type="match status" value="1"/>
</dbReference>
<organism evidence="10 11">
    <name type="scientific">Dickeya lacustris</name>
    <dbReference type="NCBI Taxonomy" id="2259638"/>
    <lineage>
        <taxon>Bacteria</taxon>
        <taxon>Pseudomonadati</taxon>
        <taxon>Pseudomonadota</taxon>
        <taxon>Gammaproteobacteria</taxon>
        <taxon>Enterobacterales</taxon>
        <taxon>Pectobacteriaceae</taxon>
        <taxon>Dickeya</taxon>
    </lineage>
</organism>
<reference evidence="10 11" key="1">
    <citation type="submission" date="2022-12" db="EMBL/GenBank/DDBJ databases">
        <title>Complete genome sequencing of Dickeya lacustris type strain LMG30899.</title>
        <authorList>
            <person name="Dobhal S."/>
            <person name="Arizala D."/>
            <person name="Arif M."/>
        </authorList>
    </citation>
    <scope>NUCLEOTIDE SEQUENCE [LARGE SCALE GENOMIC DNA]</scope>
    <source>
        <strain evidence="10 11">LMG30899</strain>
    </source>
</reference>
<feature type="compositionally biased region" description="Basic and acidic residues" evidence="6">
    <location>
        <begin position="553"/>
        <end position="562"/>
    </location>
</feature>
<feature type="transmembrane region" description="Helical" evidence="7">
    <location>
        <begin position="187"/>
        <end position="208"/>
    </location>
</feature>
<dbReference type="EMBL" id="CP114280">
    <property type="protein sequence ID" value="WFN57401.1"/>
    <property type="molecule type" value="Genomic_DNA"/>
</dbReference>
<keyword evidence="7" id="KW-0472">Membrane</keyword>
<proteinExistence type="inferred from homology"/>
<dbReference type="Gene3D" id="1.10.287.950">
    <property type="entry name" value="Methyl-accepting chemotaxis protein"/>
    <property type="match status" value="1"/>
</dbReference>
<evidence type="ECO:0000259" key="8">
    <source>
        <dbReference type="PROSITE" id="PS50111"/>
    </source>
</evidence>
<evidence type="ECO:0000256" key="5">
    <source>
        <dbReference type="PROSITE-ProRule" id="PRU00284"/>
    </source>
</evidence>
<evidence type="ECO:0000256" key="1">
    <source>
        <dbReference type="ARBA" id="ARBA00022481"/>
    </source>
</evidence>
<evidence type="ECO:0000256" key="6">
    <source>
        <dbReference type="SAM" id="MobiDB-lite"/>
    </source>
</evidence>
<dbReference type="Pfam" id="PF00015">
    <property type="entry name" value="MCPsignal"/>
    <property type="match status" value="1"/>
</dbReference>
<keyword evidence="7" id="KW-1133">Transmembrane helix</keyword>
<keyword evidence="2" id="KW-0145">Chemotaxis</keyword>
<evidence type="ECO:0000313" key="10">
    <source>
        <dbReference type="EMBL" id="WFN57401.1"/>
    </source>
</evidence>
<dbReference type="InterPro" id="IPR047347">
    <property type="entry name" value="YvaQ-like_sensor"/>
</dbReference>
<dbReference type="Proteomes" id="UP001219630">
    <property type="component" value="Chromosome"/>
</dbReference>
<dbReference type="Pfam" id="PF12729">
    <property type="entry name" value="4HB_MCP_1"/>
    <property type="match status" value="1"/>
</dbReference>
<feature type="region of interest" description="Disordered" evidence="6">
    <location>
        <begin position="539"/>
        <end position="562"/>
    </location>
</feature>
<feature type="compositionally biased region" description="Low complexity" evidence="6">
    <location>
        <begin position="539"/>
        <end position="549"/>
    </location>
</feature>
<dbReference type="InterPro" id="IPR004090">
    <property type="entry name" value="Chemotax_Me-accpt_rcpt"/>
</dbReference>
<dbReference type="SMART" id="SM00283">
    <property type="entry name" value="MA"/>
    <property type="match status" value="1"/>
</dbReference>
<dbReference type="CDD" id="cd06225">
    <property type="entry name" value="HAMP"/>
    <property type="match status" value="1"/>
</dbReference>
<dbReference type="RefSeq" id="WP_125258048.1">
    <property type="nucleotide sequence ID" value="NZ_CP114280.1"/>
</dbReference>
<protein>
    <submittedName>
        <fullName evidence="10">Methyl-accepting chemotaxis protein</fullName>
    </submittedName>
</protein>
<dbReference type="InterPro" id="IPR024478">
    <property type="entry name" value="HlyB_4HB_MCP"/>
</dbReference>
<keyword evidence="7" id="KW-0812">Transmembrane</keyword>
<evidence type="ECO:0000256" key="7">
    <source>
        <dbReference type="SAM" id="Phobius"/>
    </source>
</evidence>
<gene>
    <name evidence="10" type="ORF">O1Q98_09540</name>
</gene>
<evidence type="ECO:0000313" key="11">
    <source>
        <dbReference type="Proteomes" id="UP001219630"/>
    </source>
</evidence>
<keyword evidence="3 5" id="KW-0807">Transducer</keyword>
<dbReference type="PRINTS" id="PR00260">
    <property type="entry name" value="CHEMTRNSDUCR"/>
</dbReference>
<dbReference type="PANTHER" id="PTHR43531:SF14">
    <property type="entry name" value="METHYL-ACCEPTING CHEMOTAXIS PROTEIN I-RELATED"/>
    <property type="match status" value="1"/>
</dbReference>
<dbReference type="SUPFAM" id="SSF58104">
    <property type="entry name" value="Methyl-accepting chemotaxis protein (MCP) signaling domain"/>
    <property type="match status" value="1"/>
</dbReference>
<sequence>MKNYKIGTRLSVGFGILIAFSLIMLASGIYQLRQISQNAEQIMQIPLRKERLVADWAATLAAGIQRATATARSSDASLAQVFAVDNANATKENNERAAQFTALVSSNEEKALLDKLNVDRQAYIKARDDIFAAKSAGNADLAKQLFEQKLQPVSVEYQKSMSILRDYQRTGIDRMRVEIADRANNSYLFLGGLGVLITLIGSLLAWMLTRSIVQPLQKAVRVTNAVAKGDLTETIIPQGRDELAQLQHALQEMTLQLRTVVGEVREGAEAIAGASSQLSAGNQDLSNRTEEQSGALQETAASIEQLTSTVRQNADNARQASQLAQDTASQAQSGGQLVGDVVQTMGAIDSSSKKIVDIIGVIDSIAFQTNILALNAAVEAARAGEQGRGFAVVASEVRSLAQRSASAAREIKELIDHSVQTVDAGNRLVEKAGVSIQGIVDGVRKVSELVGEISVASQEQSLGIEQVNMAINKMEQTTLQNASLVREGTDATQALQQQAEQLKQVVSLFHLQQTGQSAYRASSNQPLLASTPAKPAAAKTLALKPAASSRKTKSSEDDWHSF</sequence>
<dbReference type="InterPro" id="IPR003660">
    <property type="entry name" value="HAMP_dom"/>
</dbReference>
<feature type="domain" description="HAMP" evidence="9">
    <location>
        <begin position="210"/>
        <end position="262"/>
    </location>
</feature>
<keyword evidence="11" id="KW-1185">Reference proteome</keyword>
<dbReference type="CDD" id="cd19411">
    <property type="entry name" value="MCP2201-like_sensor"/>
    <property type="match status" value="1"/>
</dbReference>
<accession>A0ABY8GBV0</accession>
<dbReference type="InterPro" id="IPR051310">
    <property type="entry name" value="MCP_chemotaxis"/>
</dbReference>
<feature type="domain" description="Methyl-accepting transducer" evidence="8">
    <location>
        <begin position="267"/>
        <end position="496"/>
    </location>
</feature>
<evidence type="ECO:0000256" key="3">
    <source>
        <dbReference type="ARBA" id="ARBA00023224"/>
    </source>
</evidence>